<name>A0ACC2FDK7_DALPE</name>
<protein>
    <submittedName>
        <fullName evidence="1">Uncharacterized protein</fullName>
    </submittedName>
</protein>
<evidence type="ECO:0000313" key="1">
    <source>
        <dbReference type="EMBL" id="KAJ7989429.1"/>
    </source>
</evidence>
<dbReference type="EMBL" id="CM055756">
    <property type="protein sequence ID" value="KAJ7989429.1"/>
    <property type="molecule type" value="Genomic_DNA"/>
</dbReference>
<keyword evidence="2" id="KW-1185">Reference proteome</keyword>
<dbReference type="Proteomes" id="UP001157502">
    <property type="component" value="Chromosome 29"/>
</dbReference>
<organism evidence="1 2">
    <name type="scientific">Dallia pectoralis</name>
    <name type="common">Alaska blackfish</name>
    <dbReference type="NCBI Taxonomy" id="75939"/>
    <lineage>
        <taxon>Eukaryota</taxon>
        <taxon>Metazoa</taxon>
        <taxon>Chordata</taxon>
        <taxon>Craniata</taxon>
        <taxon>Vertebrata</taxon>
        <taxon>Euteleostomi</taxon>
        <taxon>Actinopterygii</taxon>
        <taxon>Neopterygii</taxon>
        <taxon>Teleostei</taxon>
        <taxon>Protacanthopterygii</taxon>
        <taxon>Esociformes</taxon>
        <taxon>Umbridae</taxon>
        <taxon>Dallia</taxon>
    </lineage>
</organism>
<accession>A0ACC2FDK7</accession>
<sequence>MKLPNCSVMVNCSGGWRPGGTRGLIWRLPVRSPHQEVSQRGTWIRRAGAARKGVISLASVRVQAGRNRSHVLPFTCDWLWRRGLTGSTSQPRLSVRCQSWVGEVFPRGGDDTDREYLREAWSDRV</sequence>
<evidence type="ECO:0000313" key="2">
    <source>
        <dbReference type="Proteomes" id="UP001157502"/>
    </source>
</evidence>
<gene>
    <name evidence="1" type="ORF">DPEC_G00304450</name>
</gene>
<comment type="caution">
    <text evidence="1">The sequence shown here is derived from an EMBL/GenBank/DDBJ whole genome shotgun (WGS) entry which is preliminary data.</text>
</comment>
<proteinExistence type="predicted"/>
<reference evidence="1" key="1">
    <citation type="submission" date="2021-05" db="EMBL/GenBank/DDBJ databases">
        <authorList>
            <person name="Pan Q."/>
            <person name="Jouanno E."/>
            <person name="Zahm M."/>
            <person name="Klopp C."/>
            <person name="Cabau C."/>
            <person name="Louis A."/>
            <person name="Berthelot C."/>
            <person name="Parey E."/>
            <person name="Roest Crollius H."/>
            <person name="Montfort J."/>
            <person name="Robinson-Rechavi M."/>
            <person name="Bouchez O."/>
            <person name="Lampietro C."/>
            <person name="Lopez Roques C."/>
            <person name="Donnadieu C."/>
            <person name="Postlethwait J."/>
            <person name="Bobe J."/>
            <person name="Dillon D."/>
            <person name="Chandos A."/>
            <person name="von Hippel F."/>
            <person name="Guiguen Y."/>
        </authorList>
    </citation>
    <scope>NUCLEOTIDE SEQUENCE</scope>
    <source>
        <strain evidence="1">YG-Jan2019</strain>
    </source>
</reference>